<feature type="transmembrane region" description="Helical" evidence="16">
    <location>
        <begin position="171"/>
        <end position="190"/>
    </location>
</feature>
<dbReference type="FunFam" id="1.10.3430.10:FF:000001">
    <property type="entry name" value="Ammonium transporter Rh type C"/>
    <property type="match status" value="1"/>
</dbReference>
<dbReference type="Ensembl" id="ENSCWAT00000014718.1">
    <property type="protein sequence ID" value="ENSCWAP00000013553.1"/>
    <property type="gene ID" value="ENSCWAG00000009972.1"/>
</dbReference>
<keyword evidence="6 16" id="KW-1133">Transmembrane helix</keyword>
<evidence type="ECO:0000256" key="2">
    <source>
        <dbReference type="ARBA" id="ARBA00004141"/>
    </source>
</evidence>
<feature type="transmembrane region" description="Helical" evidence="16">
    <location>
        <begin position="202"/>
        <end position="221"/>
    </location>
</feature>
<dbReference type="GO" id="GO:0005886">
    <property type="term" value="C:plasma membrane"/>
    <property type="evidence" value="ECO:0007669"/>
    <property type="project" value="Ensembl"/>
</dbReference>
<evidence type="ECO:0000256" key="7">
    <source>
        <dbReference type="ARBA" id="ARBA00023136"/>
    </source>
</evidence>
<dbReference type="AlphaFoldDB" id="A0A8C3WFT7"/>
<dbReference type="PRINTS" id="PR00342">
    <property type="entry name" value="RHESUSRHD"/>
</dbReference>
<dbReference type="GO" id="GO:0170014">
    <property type="term" value="C:ankyrin-1 complex"/>
    <property type="evidence" value="ECO:0007669"/>
    <property type="project" value="Ensembl"/>
</dbReference>
<dbReference type="PANTHER" id="PTHR11730">
    <property type="entry name" value="AMMONIUM TRANSPORTER"/>
    <property type="match status" value="1"/>
</dbReference>
<sequence>MRFAFPLMAIGLEVAMIALFGIFVQYETDQNLSQKSNSTSVDLDTSLDLYPFFRDVHVMIFAGFGFLMTFLKKYGFSSVGINFLIAALGLQWGTITQGILHSHGEKFHIGIKNMINADFSTATVLISFGAVLGKTSPVQMLIMTILEIAAFAGNEYLVVEIFSASDIGASMTIHAFGAYFGLAVAGVLYRSGLRKGHPKEESVYHSDLFAMIGTLFLWIFWPSFNSAIAEPGDKQHRAIMNTYFSLAACVVTAYACSSLLEHQGKLNIVHIQNATLAGGVAMGTCADMNIPPYFSLILGSLAGIVSVFGFKFLTPFFTTKLRIHDTCGVHNLHGLPGVIGGLASIVAIAMEIPITSTTKQAAALGSSIIIAIVGGLITGLILKIPIWGQPSDQNCYEDSVYWEVPKRII</sequence>
<comment type="similarity">
    <text evidence="3">Belongs to the ammonium transporter (TC 2.A.49) family. Rh subfamily.</text>
</comment>
<feature type="transmembrane region" description="Helical" evidence="16">
    <location>
        <begin position="293"/>
        <end position="313"/>
    </location>
</feature>
<dbReference type="InterPro" id="IPR029020">
    <property type="entry name" value="Ammonium/urea_transptr"/>
</dbReference>
<dbReference type="GO" id="GO:0035379">
    <property type="term" value="F:carbon dioxide transmembrane transporter activity"/>
    <property type="evidence" value="ECO:0007669"/>
    <property type="project" value="Ensembl"/>
</dbReference>
<dbReference type="Pfam" id="PF00909">
    <property type="entry name" value="Ammonium_transp"/>
    <property type="match status" value="1"/>
</dbReference>
<feature type="transmembrane region" description="Helical" evidence="16">
    <location>
        <begin position="361"/>
        <end position="382"/>
    </location>
</feature>
<evidence type="ECO:0000256" key="4">
    <source>
        <dbReference type="ARBA" id="ARBA00022448"/>
    </source>
</evidence>
<evidence type="ECO:0000256" key="3">
    <source>
        <dbReference type="ARBA" id="ARBA00011036"/>
    </source>
</evidence>
<evidence type="ECO:0000256" key="6">
    <source>
        <dbReference type="ARBA" id="ARBA00022989"/>
    </source>
</evidence>
<organism evidence="18 19">
    <name type="scientific">Catagonus wagneri</name>
    <name type="common">Chacoan peccary</name>
    <dbReference type="NCBI Taxonomy" id="51154"/>
    <lineage>
        <taxon>Eukaryota</taxon>
        <taxon>Metazoa</taxon>
        <taxon>Chordata</taxon>
        <taxon>Craniata</taxon>
        <taxon>Vertebrata</taxon>
        <taxon>Euteleostomi</taxon>
        <taxon>Mammalia</taxon>
        <taxon>Eutheria</taxon>
        <taxon>Laurasiatheria</taxon>
        <taxon>Artiodactyla</taxon>
        <taxon>Suina</taxon>
        <taxon>Tayassuidae</taxon>
        <taxon>Catagonus</taxon>
    </lineage>
</organism>
<keyword evidence="8" id="KW-0924">Ammonia transport</keyword>
<dbReference type="GO" id="GO:0006873">
    <property type="term" value="P:intracellular monoatomic ion homeostasis"/>
    <property type="evidence" value="ECO:0007669"/>
    <property type="project" value="Ensembl"/>
</dbReference>
<evidence type="ECO:0000256" key="15">
    <source>
        <dbReference type="ARBA" id="ARBA00046403"/>
    </source>
</evidence>
<accession>A0A8C3WFT7</accession>
<feature type="transmembrane region" description="Helical" evidence="16">
    <location>
        <begin position="114"/>
        <end position="133"/>
    </location>
</feature>
<dbReference type="InterPro" id="IPR002229">
    <property type="entry name" value="RhesusRHD"/>
</dbReference>
<keyword evidence="7 16" id="KW-0472">Membrane</keyword>
<reference evidence="18" key="2">
    <citation type="submission" date="2025-09" db="UniProtKB">
        <authorList>
            <consortium name="Ensembl"/>
        </authorList>
    </citation>
    <scope>IDENTIFICATION</scope>
</reference>
<protein>
    <recommendedName>
        <fullName evidence="12">Ammonium transporter Rh type A</fullName>
    </recommendedName>
    <alternativeName>
        <fullName evidence="14">Erythrocyte membrane glycoprotein Rh50</fullName>
    </alternativeName>
    <alternativeName>
        <fullName evidence="13">Rhesus blood group family type A glycoprotein</fullName>
    </alternativeName>
</protein>
<evidence type="ECO:0000256" key="5">
    <source>
        <dbReference type="ARBA" id="ARBA00022692"/>
    </source>
</evidence>
<evidence type="ECO:0000256" key="12">
    <source>
        <dbReference type="ARBA" id="ARBA00041037"/>
    </source>
</evidence>
<feature type="transmembrane region" description="Helical" evidence="16">
    <location>
        <begin position="52"/>
        <end position="71"/>
    </location>
</feature>
<dbReference type="GO" id="GO:0008519">
    <property type="term" value="F:ammonium channel activity"/>
    <property type="evidence" value="ECO:0007669"/>
    <property type="project" value="Ensembl"/>
</dbReference>
<dbReference type="GO" id="GO:0097272">
    <property type="term" value="P:ammonium homeostasis"/>
    <property type="evidence" value="ECO:0007669"/>
    <property type="project" value="TreeGrafter"/>
</dbReference>
<dbReference type="Gene3D" id="1.10.3430.10">
    <property type="entry name" value="Ammonium transporter AmtB like domains"/>
    <property type="match status" value="1"/>
</dbReference>
<feature type="transmembrane region" description="Helical" evidence="16">
    <location>
        <begin position="83"/>
        <end position="102"/>
    </location>
</feature>
<feature type="domain" description="Ammonium transporter AmtB-like" evidence="17">
    <location>
        <begin position="16"/>
        <end position="401"/>
    </location>
</feature>
<comment type="catalytic activity">
    <reaction evidence="1">
        <text>NH4(+)(in) = NH4(+)(out)</text>
        <dbReference type="Rhea" id="RHEA:28747"/>
        <dbReference type="ChEBI" id="CHEBI:28938"/>
    </reaction>
</comment>
<feature type="transmembrane region" description="Helical" evidence="16">
    <location>
        <begin position="241"/>
        <end position="260"/>
    </location>
</feature>
<evidence type="ECO:0000256" key="16">
    <source>
        <dbReference type="SAM" id="Phobius"/>
    </source>
</evidence>
<evidence type="ECO:0000313" key="19">
    <source>
        <dbReference type="Proteomes" id="UP000694540"/>
    </source>
</evidence>
<evidence type="ECO:0000256" key="9">
    <source>
        <dbReference type="ARBA" id="ARBA00023180"/>
    </source>
</evidence>
<comment type="subcellular location">
    <subcellularLocation>
        <location evidence="2">Membrane</location>
        <topology evidence="2">Multi-pass membrane protein</topology>
    </subcellularLocation>
</comment>
<reference evidence="18" key="1">
    <citation type="submission" date="2025-08" db="UniProtKB">
        <authorList>
            <consortium name="Ensembl"/>
        </authorList>
    </citation>
    <scope>IDENTIFICATION</scope>
</reference>
<dbReference type="PANTHER" id="PTHR11730:SF32">
    <property type="entry name" value="AMMONIUM TRANSPORTER RH TYPE A"/>
    <property type="match status" value="1"/>
</dbReference>
<dbReference type="InterPro" id="IPR024041">
    <property type="entry name" value="NH4_transpt_AmtB-like_dom"/>
</dbReference>
<feature type="transmembrane region" description="Helical" evidence="16">
    <location>
        <begin position="140"/>
        <end position="159"/>
    </location>
</feature>
<dbReference type="GO" id="GO:0015200">
    <property type="term" value="F:methylammonium transmembrane transporter activity"/>
    <property type="evidence" value="ECO:0007669"/>
    <property type="project" value="Ensembl"/>
</dbReference>
<feature type="transmembrane region" description="Helical" evidence="16">
    <location>
        <begin position="7"/>
        <end position="26"/>
    </location>
</feature>
<dbReference type="Proteomes" id="UP000694540">
    <property type="component" value="Unplaced"/>
</dbReference>
<dbReference type="GeneTree" id="ENSGT00950000182844"/>
<comment type="catalytic activity">
    <reaction evidence="11">
        <text>methylamine(out) = methylamine(in)</text>
        <dbReference type="Rhea" id="RHEA:74391"/>
        <dbReference type="ChEBI" id="CHEBI:59338"/>
    </reaction>
</comment>
<name>A0A8C3WFT7_9CETA</name>
<keyword evidence="4" id="KW-0813">Transport</keyword>
<evidence type="ECO:0000259" key="17">
    <source>
        <dbReference type="Pfam" id="PF00909"/>
    </source>
</evidence>
<evidence type="ECO:0000256" key="11">
    <source>
        <dbReference type="ARBA" id="ARBA00036281"/>
    </source>
</evidence>
<evidence type="ECO:0000313" key="18">
    <source>
        <dbReference type="Ensembl" id="ENSCWAP00000013553.1"/>
    </source>
</evidence>
<evidence type="ECO:0000256" key="1">
    <source>
        <dbReference type="ARBA" id="ARBA00000309"/>
    </source>
</evidence>
<dbReference type="GO" id="GO:0030506">
    <property type="term" value="F:ankyrin binding"/>
    <property type="evidence" value="ECO:0007669"/>
    <property type="project" value="Ensembl"/>
</dbReference>
<comment type="catalytic activity">
    <reaction evidence="10">
        <text>CO2(out) = CO2(in)</text>
        <dbReference type="Rhea" id="RHEA:74891"/>
        <dbReference type="ChEBI" id="CHEBI:16526"/>
    </reaction>
</comment>
<keyword evidence="5 16" id="KW-0812">Transmembrane</keyword>
<feature type="transmembrane region" description="Helical" evidence="16">
    <location>
        <begin position="333"/>
        <end position="354"/>
    </location>
</feature>
<evidence type="ECO:0000256" key="13">
    <source>
        <dbReference type="ARBA" id="ARBA00042104"/>
    </source>
</evidence>
<keyword evidence="19" id="KW-1185">Reference proteome</keyword>
<comment type="subunit">
    <text evidence="15">Homodimer. Heterotrimer; a RHCE monomer interacts with a RHAG homodimer. Component of the ankyrin-1 complex in the erythrocyte, composed of ANK1, RHCE, RHAG, SLC4A1, EPB42, GYPA, GYPB and AQP1. Interacts with GYPB (via the N-terminal); this interaction bridges the (RHAG)2(RHCE) heterotrimer with the SLC4A1 Band 3 I dimer complexed with GYPA.</text>
</comment>
<evidence type="ECO:0000256" key="8">
    <source>
        <dbReference type="ARBA" id="ARBA00023177"/>
    </source>
</evidence>
<evidence type="ECO:0000256" key="10">
    <source>
        <dbReference type="ARBA" id="ARBA00035761"/>
    </source>
</evidence>
<keyword evidence="9" id="KW-0325">Glycoprotein</keyword>
<proteinExistence type="inferred from homology"/>
<dbReference type="GO" id="GO:0022840">
    <property type="term" value="F:leak channel activity"/>
    <property type="evidence" value="ECO:0007669"/>
    <property type="project" value="Ensembl"/>
</dbReference>
<gene>
    <name evidence="18" type="primary">RHAG</name>
</gene>
<dbReference type="SUPFAM" id="SSF111352">
    <property type="entry name" value="Ammonium transporter"/>
    <property type="match status" value="1"/>
</dbReference>
<evidence type="ECO:0000256" key="14">
    <source>
        <dbReference type="ARBA" id="ARBA00042473"/>
    </source>
</evidence>